<evidence type="ECO:0008006" key="5">
    <source>
        <dbReference type="Google" id="ProtNLM"/>
    </source>
</evidence>
<dbReference type="InterPro" id="IPR001611">
    <property type="entry name" value="Leu-rich_rpt"/>
</dbReference>
<dbReference type="Pfam" id="PF13516">
    <property type="entry name" value="LRR_6"/>
    <property type="match status" value="5"/>
</dbReference>
<evidence type="ECO:0000313" key="3">
    <source>
        <dbReference type="Ensembl" id="ENSSAUP00010032890.1"/>
    </source>
</evidence>
<keyword evidence="1" id="KW-0433">Leucine-rich repeat</keyword>
<keyword evidence="2" id="KW-0677">Repeat</keyword>
<keyword evidence="4" id="KW-1185">Reference proteome</keyword>
<dbReference type="SUPFAM" id="SSF52047">
    <property type="entry name" value="RNI-like"/>
    <property type="match status" value="2"/>
</dbReference>
<dbReference type="SMART" id="SM00368">
    <property type="entry name" value="LRR_RI"/>
    <property type="match status" value="8"/>
</dbReference>
<protein>
    <recommendedName>
        <fullName evidence="5">NACHT LRR and PYD domain-containing protein</fullName>
    </recommendedName>
</protein>
<evidence type="ECO:0000256" key="1">
    <source>
        <dbReference type="ARBA" id="ARBA00022614"/>
    </source>
</evidence>
<name>A0A671W237_SPAAU</name>
<dbReference type="InterPro" id="IPR051261">
    <property type="entry name" value="NLR"/>
</dbReference>
<reference evidence="3" key="2">
    <citation type="submission" date="2025-08" db="UniProtKB">
        <authorList>
            <consortium name="Ensembl"/>
        </authorList>
    </citation>
    <scope>IDENTIFICATION</scope>
</reference>
<reference evidence="3" key="3">
    <citation type="submission" date="2025-09" db="UniProtKB">
        <authorList>
            <consortium name="Ensembl"/>
        </authorList>
    </citation>
    <scope>IDENTIFICATION</scope>
</reference>
<proteinExistence type="predicted"/>
<evidence type="ECO:0000313" key="4">
    <source>
        <dbReference type="Proteomes" id="UP000472265"/>
    </source>
</evidence>
<dbReference type="PANTHER" id="PTHR24106">
    <property type="entry name" value="NACHT, LRR AND CARD DOMAINS-CONTAINING"/>
    <property type="match status" value="1"/>
</dbReference>
<sequence>ASLASALRSNPSHLRELDLSKNHMLQDSGVKPLFDFLQSPHCRLKNLRLSLCWLSEISCDSLTSALQPNPSYLRQLDLSHNELEDSGVKLLCDFLQSPQCRLETLRLWNCSSTEISCNSLTSALKSNPSHLRELDLGNNNLQDSGVKLLCDFLQSPTCGLKTLSLSEISCDSLASALNANPSHLRELQLGDNKLQDAGVKQLCDFLQSPHCRLEILRSVHLLCTCTDSGVKLLCDFLENPYCKLRNFRSDTIFESCASLASALSSNPSHLRELQLSGNKLQDSGVKLLCDILQNEHCRLETLKSVRDILSPCLYQQYCTKHFIKAKIQYLLGIVSQSCHPQLF</sequence>
<dbReference type="Proteomes" id="UP000472265">
    <property type="component" value="Chromosome 6"/>
</dbReference>
<dbReference type="Ensembl" id="ENSSAUT00010034643.1">
    <property type="protein sequence ID" value="ENSSAUP00010032890.1"/>
    <property type="gene ID" value="ENSSAUG00010013858.1"/>
</dbReference>
<dbReference type="AlphaFoldDB" id="A0A671W237"/>
<dbReference type="InterPro" id="IPR032675">
    <property type="entry name" value="LRR_dom_sf"/>
</dbReference>
<reference evidence="3" key="1">
    <citation type="submission" date="2021-04" db="EMBL/GenBank/DDBJ databases">
        <authorList>
            <consortium name="Wellcome Sanger Institute Data Sharing"/>
        </authorList>
    </citation>
    <scope>NUCLEOTIDE SEQUENCE [LARGE SCALE GENOMIC DNA]</scope>
</reference>
<evidence type="ECO:0000256" key="2">
    <source>
        <dbReference type="ARBA" id="ARBA00022737"/>
    </source>
</evidence>
<organism evidence="3 4">
    <name type="scientific">Sparus aurata</name>
    <name type="common">Gilthead sea bream</name>
    <dbReference type="NCBI Taxonomy" id="8175"/>
    <lineage>
        <taxon>Eukaryota</taxon>
        <taxon>Metazoa</taxon>
        <taxon>Chordata</taxon>
        <taxon>Craniata</taxon>
        <taxon>Vertebrata</taxon>
        <taxon>Euteleostomi</taxon>
        <taxon>Actinopterygii</taxon>
        <taxon>Neopterygii</taxon>
        <taxon>Teleostei</taxon>
        <taxon>Neoteleostei</taxon>
        <taxon>Acanthomorphata</taxon>
        <taxon>Eupercaria</taxon>
        <taxon>Spariformes</taxon>
        <taxon>Sparidae</taxon>
        <taxon>Sparus</taxon>
    </lineage>
</organism>
<dbReference type="Gene3D" id="3.80.10.10">
    <property type="entry name" value="Ribonuclease Inhibitor"/>
    <property type="match status" value="3"/>
</dbReference>
<accession>A0A671W237</accession>
<dbReference type="GeneTree" id="ENSGT01150000287004"/>